<sequence length="198" mass="22902">MEKLTKSKARVRDFGEVYTPQKLVQKMTALLPEESFEPEKKILEPSCGTGNFLYDILNRKLCKILVGPKHPYYKVLNMYQALASVYGVDIQLDNVIECQSRLKSLFYERLAMLHVKPFDYFVDHVLINNIRLGNALEDAFTFIDVEIVFKDRDIGIKVEKDSFLLSEYECHLQQNTSQLQAVRLLAFEDEIGITRNAT</sequence>
<comment type="similarity">
    <text evidence="1">Belongs to the N(4)/N(6)-methyltransferase family.</text>
</comment>
<feature type="domain" description="DNA methylase adenine-specific" evidence="2">
    <location>
        <begin position="11"/>
        <end position="55"/>
    </location>
</feature>
<evidence type="ECO:0000313" key="4">
    <source>
        <dbReference type="Proteomes" id="UP000254465"/>
    </source>
</evidence>
<dbReference type="SUPFAM" id="SSF53335">
    <property type="entry name" value="S-adenosyl-L-methionine-dependent methyltransferases"/>
    <property type="match status" value="1"/>
</dbReference>
<evidence type="ECO:0000259" key="2">
    <source>
        <dbReference type="Pfam" id="PF02384"/>
    </source>
</evidence>
<dbReference type="Gene3D" id="3.40.50.150">
    <property type="entry name" value="Vaccinia Virus protein VP39"/>
    <property type="match status" value="1"/>
</dbReference>
<dbReference type="AlphaFoldDB" id="A0A377ID32"/>
<dbReference type="GO" id="GO:0008170">
    <property type="term" value="F:N-methyltransferase activity"/>
    <property type="evidence" value="ECO:0007669"/>
    <property type="project" value="InterPro"/>
</dbReference>
<dbReference type="GO" id="GO:0032259">
    <property type="term" value="P:methylation"/>
    <property type="evidence" value="ECO:0007669"/>
    <property type="project" value="UniProtKB-KW"/>
</dbReference>
<name>A0A377ID32_AVIPA</name>
<evidence type="ECO:0000256" key="1">
    <source>
        <dbReference type="ARBA" id="ARBA00006594"/>
    </source>
</evidence>
<proteinExistence type="inferred from homology"/>
<keyword evidence="3" id="KW-0808">Transferase</keyword>
<dbReference type="EMBL" id="UGHK01000002">
    <property type="protein sequence ID" value="STO72659.1"/>
    <property type="molecule type" value="Genomic_DNA"/>
</dbReference>
<dbReference type="InterPro" id="IPR029063">
    <property type="entry name" value="SAM-dependent_MTases_sf"/>
</dbReference>
<gene>
    <name evidence="3" type="ORF">NCTC11296_02597</name>
</gene>
<dbReference type="Pfam" id="PF02384">
    <property type="entry name" value="N6_Mtase"/>
    <property type="match status" value="1"/>
</dbReference>
<dbReference type="PRINTS" id="PR00507">
    <property type="entry name" value="N12N6MTFRASE"/>
</dbReference>
<dbReference type="RefSeq" id="WP_017806842.1">
    <property type="nucleotide sequence ID" value="NZ_RQXP01000001.1"/>
</dbReference>
<protein>
    <submittedName>
        <fullName evidence="3">Type III restriction system methylase</fullName>
    </submittedName>
</protein>
<dbReference type="InterPro" id="IPR003356">
    <property type="entry name" value="DNA_methylase_A-5"/>
</dbReference>
<accession>A0A377ID32</accession>
<organism evidence="3 4">
    <name type="scientific">Avibacterium paragallinarum</name>
    <name type="common">Haemophilus gallinarum</name>
    <dbReference type="NCBI Taxonomy" id="728"/>
    <lineage>
        <taxon>Bacteria</taxon>
        <taxon>Pseudomonadati</taxon>
        <taxon>Pseudomonadota</taxon>
        <taxon>Gammaproteobacteria</taxon>
        <taxon>Pasteurellales</taxon>
        <taxon>Pasteurellaceae</taxon>
        <taxon>Avibacterium</taxon>
    </lineage>
</organism>
<evidence type="ECO:0000313" key="3">
    <source>
        <dbReference type="EMBL" id="STO72659.1"/>
    </source>
</evidence>
<keyword evidence="3" id="KW-0489">Methyltransferase</keyword>
<dbReference type="Proteomes" id="UP000254465">
    <property type="component" value="Unassembled WGS sequence"/>
</dbReference>
<dbReference type="GO" id="GO:0003677">
    <property type="term" value="F:DNA binding"/>
    <property type="evidence" value="ECO:0007669"/>
    <property type="project" value="InterPro"/>
</dbReference>
<reference evidence="3 4" key="1">
    <citation type="submission" date="2018-06" db="EMBL/GenBank/DDBJ databases">
        <authorList>
            <consortium name="Pathogen Informatics"/>
            <person name="Doyle S."/>
        </authorList>
    </citation>
    <scope>NUCLEOTIDE SEQUENCE [LARGE SCALE GENOMIC DNA]</scope>
    <source>
        <strain evidence="3 4">NCTC11296</strain>
    </source>
</reference>